<keyword evidence="2" id="KW-0732">Signal</keyword>
<dbReference type="InterPro" id="IPR013424">
    <property type="entry name" value="Ice-binding_C"/>
</dbReference>
<keyword evidence="5" id="KW-1185">Reference proteome</keyword>
<proteinExistence type="predicted"/>
<feature type="region of interest" description="Disordered" evidence="1">
    <location>
        <begin position="72"/>
        <end position="104"/>
    </location>
</feature>
<evidence type="ECO:0000256" key="2">
    <source>
        <dbReference type="SAM" id="SignalP"/>
    </source>
</evidence>
<feature type="signal peptide" evidence="2">
    <location>
        <begin position="1"/>
        <end position="19"/>
    </location>
</feature>
<evidence type="ECO:0000313" key="4">
    <source>
        <dbReference type="EMBL" id="QZA78223.1"/>
    </source>
</evidence>
<organism evidence="4 5">
    <name type="scientific">Deefgea tanakiae</name>
    <dbReference type="NCBI Taxonomy" id="2865840"/>
    <lineage>
        <taxon>Bacteria</taxon>
        <taxon>Pseudomonadati</taxon>
        <taxon>Pseudomonadota</taxon>
        <taxon>Betaproteobacteria</taxon>
        <taxon>Neisseriales</taxon>
        <taxon>Chitinibacteraceae</taxon>
        <taxon>Deefgea</taxon>
    </lineage>
</organism>
<evidence type="ECO:0000256" key="1">
    <source>
        <dbReference type="SAM" id="MobiDB-lite"/>
    </source>
</evidence>
<reference evidence="4 5" key="1">
    <citation type="submission" date="2021-08" db="EMBL/GenBank/DDBJ databases">
        <title>complete genome sequencing of Deefgea sp. D25.</title>
        <authorList>
            <person name="Bae J.-W."/>
            <person name="Gim D.-H."/>
        </authorList>
    </citation>
    <scope>NUCLEOTIDE SEQUENCE [LARGE SCALE GENOMIC DNA]</scope>
    <source>
        <strain evidence="4 5">D25</strain>
    </source>
</reference>
<protein>
    <submittedName>
        <fullName evidence="4">PEP-CTERM sorting domain-containing protein</fullName>
    </submittedName>
</protein>
<dbReference type="RefSeq" id="WP_221006625.1">
    <property type="nucleotide sequence ID" value="NZ_CP081150.1"/>
</dbReference>
<name>A0ABX8Z6M8_9NEIS</name>
<feature type="compositionally biased region" description="Pro residues" evidence="1">
    <location>
        <begin position="95"/>
        <end position="104"/>
    </location>
</feature>
<evidence type="ECO:0000259" key="3">
    <source>
        <dbReference type="Pfam" id="PF07589"/>
    </source>
</evidence>
<accession>A0ABX8Z6M8</accession>
<dbReference type="EMBL" id="CP081150">
    <property type="protein sequence ID" value="QZA78223.1"/>
    <property type="molecule type" value="Genomic_DNA"/>
</dbReference>
<sequence length="149" mass="15674">MLQLISSVFLVLLCLQSHASILQQQVVVDAPAISVLAGKQDNGNVAIEQLFTANTTQAQDILASSTPLSSSTLFGGSKQGGTPSAFSFPDTLTTPPKPIAPPTATIPPPIIPAVPEPETYALMAIGLTGLLLARRKRAYHAQKNQSRTE</sequence>
<feature type="domain" description="Ice-binding protein C-terminal" evidence="3">
    <location>
        <begin position="113"/>
        <end position="136"/>
    </location>
</feature>
<gene>
    <name evidence="4" type="ORF">K4H28_02025</name>
</gene>
<dbReference type="NCBIfam" id="TIGR02595">
    <property type="entry name" value="PEP_CTERM"/>
    <property type="match status" value="1"/>
</dbReference>
<feature type="chain" id="PRO_5047467617" evidence="2">
    <location>
        <begin position="20"/>
        <end position="149"/>
    </location>
</feature>
<evidence type="ECO:0000313" key="5">
    <source>
        <dbReference type="Proteomes" id="UP000825679"/>
    </source>
</evidence>
<dbReference type="Pfam" id="PF07589">
    <property type="entry name" value="PEP-CTERM"/>
    <property type="match status" value="1"/>
</dbReference>
<dbReference type="Proteomes" id="UP000825679">
    <property type="component" value="Chromosome"/>
</dbReference>